<evidence type="ECO:0000256" key="1">
    <source>
        <dbReference type="ARBA" id="ARBA00001336"/>
    </source>
</evidence>
<evidence type="ECO:0000256" key="2">
    <source>
        <dbReference type="ARBA" id="ARBA00004496"/>
    </source>
</evidence>
<sequence>MLRTLTINLIKCRRPNIADSLVTKRSRYRYSTGTVETVQSKTSQVKKLVNAMAVDKSNFLLPNNQRFVELDSSQAFNNLTKQEKLYAHYLSQAAWNGGLIVLLQTSPESPRIFSLLHRIFLGEPLDSLKQSALKAGASEEDFQAFLVYAGGIFANSGNYKGFGDTKVIPNLSKESFEIIVKASKAFENDSTHITKLWQNNKNAIYSLTPRLTSLGLADKGVTTYFSSNCAEADSNLVNDWMKTKRIEAYICRTFKTTADDGLPLYTIHLASVETSPKPPLTMEKEKYKNAYFQVTRGDYSPLLKLVNENLEKAKQYASNDNEKNMLKHYINSFKEGDLNEHKEGSRYWIKDKGPIIETYQGFIETYRDPSGQRGEFEGFVAMVNKEMSKKFGNLVDGAERFIKLLPWGEDLEKDSFLRPDFTSLDVLTFSGSGIPAGINIPNYDEIRQNEGFKNVSLGNVIPAAYKESVIPFLSDSDKQLLEKYRVASFEVQVGLHELLGHGSGKLLRQNADGTFNFDKEKVKNPLTGKEIESWYTEGETYDSKFTTLGSAFEECRAEAVGLYLSLNAEILKIFGYEGEEAQNVTYVNWLSLLWNGAAKATEMYQPSTKTWLQAHARARFVLMRLLELEGDGLLTVSESEPGKNLRLTLQKDRLATDGKRIIGDFLVKLQTIKATGDVASGEALFDKYSRLDEPWGRWRDIVMLHKQPRNIFVQPNTTHEGDDVVLHRYPASAEGVVASWVRRFPSPAVSDALEQLAEADAPYFAELKALTDAS</sequence>
<gene>
    <name evidence="18" type="ORF">ABMA28_015768</name>
</gene>
<evidence type="ECO:0000256" key="8">
    <source>
        <dbReference type="ARBA" id="ARBA00022670"/>
    </source>
</evidence>
<evidence type="ECO:0000256" key="17">
    <source>
        <dbReference type="PIRSR" id="PIRSR007828-2"/>
    </source>
</evidence>
<comment type="catalytic activity">
    <reaction evidence="1 15">
        <text>Release of an N-terminal dipeptide from a peptide comprising four or more residues, with broad specificity. Also acts on dipeptidyl 2-naphthylamides.</text>
        <dbReference type="EC" id="3.4.14.4"/>
    </reaction>
</comment>
<reference evidence="18 19" key="1">
    <citation type="submission" date="2024-06" db="EMBL/GenBank/DDBJ databases">
        <title>A chromosome-level genome assembly of beet webworm, Loxostege sticticalis.</title>
        <authorList>
            <person name="Zhang Y."/>
        </authorList>
    </citation>
    <scope>NUCLEOTIDE SEQUENCE [LARGE SCALE GENOMIC DNA]</scope>
    <source>
        <strain evidence="18">AQ028</strain>
        <tissue evidence="18">Male pupae</tissue>
    </source>
</reference>
<dbReference type="GO" id="GO:0046872">
    <property type="term" value="F:metal ion binding"/>
    <property type="evidence" value="ECO:0007669"/>
    <property type="project" value="UniProtKB-KW"/>
</dbReference>
<dbReference type="PANTHER" id="PTHR23422">
    <property type="entry name" value="DIPEPTIDYL PEPTIDASE III-RELATED"/>
    <property type="match status" value="1"/>
</dbReference>
<comment type="similarity">
    <text evidence="3 15">Belongs to the peptidase M49 family.</text>
</comment>
<evidence type="ECO:0000256" key="6">
    <source>
        <dbReference type="ARBA" id="ARBA00022438"/>
    </source>
</evidence>
<dbReference type="Gene3D" id="3.30.540.30">
    <property type="match status" value="3"/>
</dbReference>
<evidence type="ECO:0000256" key="4">
    <source>
        <dbReference type="ARBA" id="ARBA00012063"/>
    </source>
</evidence>
<evidence type="ECO:0000256" key="10">
    <source>
        <dbReference type="ARBA" id="ARBA00022801"/>
    </source>
</evidence>
<evidence type="ECO:0000313" key="18">
    <source>
        <dbReference type="EMBL" id="KAL0840551.1"/>
    </source>
</evidence>
<dbReference type="PIRSF" id="PIRSF007828">
    <property type="entry name" value="Dipeptidyl-peptidase_III"/>
    <property type="match status" value="1"/>
</dbReference>
<dbReference type="EC" id="3.4.14.4" evidence="4 15"/>
<dbReference type="InterPro" id="IPR005317">
    <property type="entry name" value="Dipeptidyl-peptase3"/>
</dbReference>
<name>A0ABD0TAY6_LOXSC</name>
<dbReference type="FunFam" id="3.30.540.30:FF:000002">
    <property type="entry name" value="Dipeptidyl peptidase 3"/>
    <property type="match status" value="1"/>
</dbReference>
<accession>A0ABD0TAY6</accession>
<keyword evidence="7 15" id="KW-0963">Cytoplasm</keyword>
<dbReference type="GO" id="GO:0005737">
    <property type="term" value="C:cytoplasm"/>
    <property type="evidence" value="ECO:0007669"/>
    <property type="project" value="UniProtKB-SubCell"/>
</dbReference>
<evidence type="ECO:0000256" key="7">
    <source>
        <dbReference type="ARBA" id="ARBA00022490"/>
    </source>
</evidence>
<feature type="binding site" evidence="17">
    <location>
        <position position="501"/>
    </location>
    <ligand>
        <name>Zn(2+)</name>
        <dbReference type="ChEBI" id="CHEBI:29105"/>
        <note>catalytic</note>
    </ligand>
</feature>
<dbReference type="GO" id="GO:0004177">
    <property type="term" value="F:aminopeptidase activity"/>
    <property type="evidence" value="ECO:0007669"/>
    <property type="project" value="UniProtKB-KW"/>
</dbReference>
<comment type="cofactor">
    <cofactor evidence="15 17">
        <name>Zn(2+)</name>
        <dbReference type="ChEBI" id="CHEBI:29105"/>
    </cofactor>
    <text evidence="15 17">Binds 1 zinc ion per subunit.</text>
</comment>
<keyword evidence="12 15" id="KW-0482">Metalloprotease</keyword>
<evidence type="ECO:0000313" key="19">
    <source>
        <dbReference type="Proteomes" id="UP001549921"/>
    </source>
</evidence>
<evidence type="ECO:0000256" key="15">
    <source>
        <dbReference type="PIRNR" id="PIRNR007828"/>
    </source>
</evidence>
<evidence type="ECO:0000256" key="11">
    <source>
        <dbReference type="ARBA" id="ARBA00022833"/>
    </source>
</evidence>
<evidence type="ECO:0000256" key="13">
    <source>
        <dbReference type="ARBA" id="ARBA00031288"/>
    </source>
</evidence>
<comment type="subcellular location">
    <subcellularLocation>
        <location evidence="2">Cytoplasm</location>
    </subcellularLocation>
</comment>
<dbReference type="Pfam" id="PF03571">
    <property type="entry name" value="Peptidase_M49"/>
    <property type="match status" value="1"/>
</dbReference>
<comment type="caution">
    <text evidence="18">The sequence shown here is derived from an EMBL/GenBank/DDBJ whole genome shotgun (WGS) entry which is preliminary data.</text>
</comment>
<keyword evidence="8 15" id="KW-0645">Protease</keyword>
<dbReference type="InterPro" id="IPR039461">
    <property type="entry name" value="Peptidase_M49"/>
</dbReference>
<keyword evidence="6 15" id="KW-0031">Aminopeptidase</keyword>
<dbReference type="Proteomes" id="UP001549921">
    <property type="component" value="Unassembled WGS sequence"/>
</dbReference>
<keyword evidence="9 15" id="KW-0479">Metal-binding</keyword>
<dbReference type="PANTHER" id="PTHR23422:SF11">
    <property type="entry name" value="DIPEPTIDYL PEPTIDASE 3"/>
    <property type="match status" value="1"/>
</dbReference>
<proteinExistence type="inferred from homology"/>
<evidence type="ECO:0000256" key="5">
    <source>
        <dbReference type="ARBA" id="ARBA00014713"/>
    </source>
</evidence>
<feature type="binding site" evidence="17">
    <location>
        <position position="554"/>
    </location>
    <ligand>
        <name>Zn(2+)</name>
        <dbReference type="ChEBI" id="CHEBI:29105"/>
        <note>catalytic</note>
    </ligand>
</feature>
<evidence type="ECO:0000256" key="12">
    <source>
        <dbReference type="ARBA" id="ARBA00023049"/>
    </source>
</evidence>
<keyword evidence="10 15" id="KW-0378">Hydrolase</keyword>
<dbReference type="EMBL" id="JBEDNZ010000007">
    <property type="protein sequence ID" value="KAL0840551.1"/>
    <property type="molecule type" value="Genomic_DNA"/>
</dbReference>
<dbReference type="FunFam" id="3.30.540.30:FF:000001">
    <property type="entry name" value="Dipeptidyl peptidase 3"/>
    <property type="match status" value="1"/>
</dbReference>
<dbReference type="GO" id="GO:0008239">
    <property type="term" value="F:dipeptidyl-peptidase activity"/>
    <property type="evidence" value="ECO:0007669"/>
    <property type="project" value="UniProtKB-UniRule"/>
</dbReference>
<evidence type="ECO:0000256" key="9">
    <source>
        <dbReference type="ARBA" id="ARBA00022723"/>
    </source>
</evidence>
<evidence type="ECO:0000256" key="14">
    <source>
        <dbReference type="ARBA" id="ARBA00032119"/>
    </source>
</evidence>
<keyword evidence="11 15" id="KW-0862">Zinc</keyword>
<dbReference type="GO" id="GO:0008237">
    <property type="term" value="F:metallopeptidase activity"/>
    <property type="evidence" value="ECO:0007669"/>
    <property type="project" value="UniProtKB-UniRule"/>
</dbReference>
<organism evidence="18 19">
    <name type="scientific">Loxostege sticticalis</name>
    <name type="common">Beet webworm moth</name>
    <dbReference type="NCBI Taxonomy" id="481309"/>
    <lineage>
        <taxon>Eukaryota</taxon>
        <taxon>Metazoa</taxon>
        <taxon>Ecdysozoa</taxon>
        <taxon>Arthropoda</taxon>
        <taxon>Hexapoda</taxon>
        <taxon>Insecta</taxon>
        <taxon>Pterygota</taxon>
        <taxon>Neoptera</taxon>
        <taxon>Endopterygota</taxon>
        <taxon>Lepidoptera</taxon>
        <taxon>Glossata</taxon>
        <taxon>Ditrysia</taxon>
        <taxon>Pyraloidea</taxon>
        <taxon>Crambidae</taxon>
        <taxon>Pyraustinae</taxon>
        <taxon>Loxostege</taxon>
    </lineage>
</organism>
<dbReference type="AlphaFoldDB" id="A0ABD0TAY6"/>
<feature type="binding site" evidence="17">
    <location>
        <position position="496"/>
    </location>
    <ligand>
        <name>Zn(2+)</name>
        <dbReference type="ChEBI" id="CHEBI:29105"/>
        <note>catalytic</note>
    </ligand>
</feature>
<feature type="active site" evidence="16">
    <location>
        <position position="497"/>
    </location>
</feature>
<dbReference type="GO" id="GO:0006508">
    <property type="term" value="P:proteolysis"/>
    <property type="evidence" value="ECO:0007669"/>
    <property type="project" value="UniProtKB-KW"/>
</dbReference>
<evidence type="ECO:0000256" key="3">
    <source>
        <dbReference type="ARBA" id="ARBA00010200"/>
    </source>
</evidence>
<protein>
    <recommendedName>
        <fullName evidence="5 15">Dipeptidyl peptidase 3</fullName>
        <ecNumber evidence="4 15">3.4.14.4</ecNumber>
    </recommendedName>
    <alternativeName>
        <fullName evidence="13 15">Dipeptidyl aminopeptidase III</fullName>
    </alternativeName>
    <alternativeName>
        <fullName evidence="14 15">Dipeptidyl peptidase III</fullName>
    </alternativeName>
</protein>
<dbReference type="FunFam" id="3.30.540.30:FF:000008">
    <property type="entry name" value="Dipeptidyl peptidase 3"/>
    <property type="match status" value="1"/>
</dbReference>
<evidence type="ECO:0000256" key="16">
    <source>
        <dbReference type="PIRSR" id="PIRSR007828-1"/>
    </source>
</evidence>